<protein>
    <submittedName>
        <fullName evidence="1">Uncharacterized protein</fullName>
    </submittedName>
</protein>
<dbReference type="Proteomes" id="UP000619761">
    <property type="component" value="Unassembled WGS sequence"/>
</dbReference>
<dbReference type="EMBL" id="BMYZ01000004">
    <property type="protein sequence ID" value="GGY87513.1"/>
    <property type="molecule type" value="Genomic_DNA"/>
</dbReference>
<gene>
    <name evidence="1" type="ORF">GCM10011613_35890</name>
</gene>
<sequence>MDEEYISKHSWGDPREPEYNDGMQVFFVEYADQQRSLRFRVNPFRNDDQKINWVIYPPKSIGKSFGGKKQKYLEVCNFILEFLKKI</sequence>
<accession>A0ABQ3BBW7</accession>
<dbReference type="RefSeq" id="WP_189421154.1">
    <property type="nucleotide sequence ID" value="NZ_BMYZ01000004.1"/>
</dbReference>
<reference evidence="2" key="1">
    <citation type="journal article" date="2019" name="Int. J. Syst. Evol. Microbiol.">
        <title>The Global Catalogue of Microorganisms (GCM) 10K type strain sequencing project: providing services to taxonomists for standard genome sequencing and annotation.</title>
        <authorList>
            <consortium name="The Broad Institute Genomics Platform"/>
            <consortium name="The Broad Institute Genome Sequencing Center for Infectious Disease"/>
            <person name="Wu L."/>
            <person name="Ma J."/>
        </authorList>
    </citation>
    <scope>NUCLEOTIDE SEQUENCE [LARGE SCALE GENOMIC DNA]</scope>
    <source>
        <strain evidence="2">KCTC 32239</strain>
    </source>
</reference>
<name>A0ABQ3BBW7_9GAMM</name>
<comment type="caution">
    <text evidence="1">The sequence shown here is derived from an EMBL/GenBank/DDBJ whole genome shotgun (WGS) entry which is preliminary data.</text>
</comment>
<proteinExistence type="predicted"/>
<keyword evidence="2" id="KW-1185">Reference proteome</keyword>
<evidence type="ECO:0000313" key="2">
    <source>
        <dbReference type="Proteomes" id="UP000619761"/>
    </source>
</evidence>
<evidence type="ECO:0000313" key="1">
    <source>
        <dbReference type="EMBL" id="GGY87513.1"/>
    </source>
</evidence>
<organism evidence="1 2">
    <name type="scientific">Cellvibrio zantedeschiae</name>
    <dbReference type="NCBI Taxonomy" id="1237077"/>
    <lineage>
        <taxon>Bacteria</taxon>
        <taxon>Pseudomonadati</taxon>
        <taxon>Pseudomonadota</taxon>
        <taxon>Gammaproteobacteria</taxon>
        <taxon>Cellvibrionales</taxon>
        <taxon>Cellvibrionaceae</taxon>
        <taxon>Cellvibrio</taxon>
    </lineage>
</organism>